<keyword evidence="3" id="KW-1185">Reference proteome</keyword>
<feature type="transmembrane region" description="Helical" evidence="1">
    <location>
        <begin position="147"/>
        <end position="165"/>
    </location>
</feature>
<feature type="transmembrane region" description="Helical" evidence="1">
    <location>
        <begin position="114"/>
        <end position="135"/>
    </location>
</feature>
<proteinExistence type="predicted"/>
<dbReference type="Proteomes" id="UP001213907">
    <property type="component" value="Chromosome"/>
</dbReference>
<feature type="transmembrane region" description="Helical" evidence="1">
    <location>
        <begin position="331"/>
        <end position="357"/>
    </location>
</feature>
<feature type="transmembrane region" description="Helical" evidence="1">
    <location>
        <begin position="91"/>
        <end position="108"/>
    </location>
</feature>
<dbReference type="Pfam" id="PF05940">
    <property type="entry name" value="NnrS"/>
    <property type="match status" value="1"/>
</dbReference>
<sequence>MKIEMSLLRNAQGFAFLSYGFRPFFFGGAIYAGLAVAIWIPAYFGELTLHTTFAPLDWHIHEMLFGFLPAVIAGFLLTAIPNWTGRPPVRGNLLLLMVVVWVLGRVAVACSGEVGWRAAMLADASFLLLAGAVAAREVLAARNFRNMRVVALVLLLFACNIAFHVEAHVHGAADYSMRAGVAVIIILVSVIAGRIVPAFTRIWLMRQPQGAMPVPFSRFDGIAVLLGALALAAWVVRPEGMLTGGLCLIAGLFHVARLVRWAGYRTFANRILVILHIGYAFVPLGFLLAAASALEFVSVSAAIHAWMVGGAGIMTLAVMSRASLGHSGRPLVASAATQAVYALVIAAAFARVAAVLVPAWGNGLIYVAAACWILSFLGFALSYAPAFLAIRLDERGPPPQASMPIRH</sequence>
<feature type="transmembrane region" description="Helical" evidence="1">
    <location>
        <begin position="296"/>
        <end position="319"/>
    </location>
</feature>
<feature type="transmembrane region" description="Helical" evidence="1">
    <location>
        <begin position="64"/>
        <end position="84"/>
    </location>
</feature>
<feature type="transmembrane region" description="Helical" evidence="1">
    <location>
        <begin position="21"/>
        <end position="44"/>
    </location>
</feature>
<name>A0ABY8BM20_AFICR</name>
<keyword evidence="1" id="KW-0812">Transmembrane</keyword>
<feature type="transmembrane region" description="Helical" evidence="1">
    <location>
        <begin position="271"/>
        <end position="290"/>
    </location>
</feature>
<feature type="transmembrane region" description="Helical" evidence="1">
    <location>
        <begin position="363"/>
        <end position="390"/>
    </location>
</feature>
<gene>
    <name evidence="2" type="ORF">AFIC_002604</name>
</gene>
<reference evidence="2 3" key="1">
    <citation type="submission" date="2022-11" db="EMBL/GenBank/DDBJ databases">
        <authorList>
            <person name="Siebert D."/>
            <person name="Busche T."/>
            <person name="Saydam E."/>
            <person name="Kalinowski J."/>
            <person name="Ruckert C."/>
            <person name="Blombach B."/>
        </authorList>
    </citation>
    <scope>NUCLEOTIDE SEQUENCE [LARGE SCALE GENOMIC DNA]</scope>
    <source>
        <strain evidence="2 3">DSM 1083</strain>
    </source>
</reference>
<organism evidence="2 3">
    <name type="scientific">Afipia carboxydohydrogena</name>
    <name type="common">Pseudomonas carboxydohydrogena</name>
    <dbReference type="NCBI Taxonomy" id="290"/>
    <lineage>
        <taxon>Bacteria</taxon>
        <taxon>Pseudomonadati</taxon>
        <taxon>Pseudomonadota</taxon>
        <taxon>Alphaproteobacteria</taxon>
        <taxon>Hyphomicrobiales</taxon>
        <taxon>Nitrobacteraceae</taxon>
        <taxon>Afipia</taxon>
    </lineage>
</organism>
<keyword evidence="1" id="KW-1133">Transmembrane helix</keyword>
<evidence type="ECO:0000256" key="1">
    <source>
        <dbReference type="SAM" id="Phobius"/>
    </source>
</evidence>
<protein>
    <submittedName>
        <fullName evidence="2">NnrS family protein</fullName>
    </submittedName>
</protein>
<feature type="transmembrane region" description="Helical" evidence="1">
    <location>
        <begin position="216"/>
        <end position="235"/>
    </location>
</feature>
<accession>A0ABY8BM20</accession>
<keyword evidence="1" id="KW-0472">Membrane</keyword>
<dbReference type="EMBL" id="CP113162">
    <property type="protein sequence ID" value="WEF51040.1"/>
    <property type="molecule type" value="Genomic_DNA"/>
</dbReference>
<evidence type="ECO:0000313" key="2">
    <source>
        <dbReference type="EMBL" id="WEF51040.1"/>
    </source>
</evidence>
<dbReference type="RefSeq" id="WP_275246655.1">
    <property type="nucleotide sequence ID" value="NZ_BAABDX010000001.1"/>
</dbReference>
<evidence type="ECO:0000313" key="3">
    <source>
        <dbReference type="Proteomes" id="UP001213907"/>
    </source>
</evidence>
<feature type="transmembrane region" description="Helical" evidence="1">
    <location>
        <begin position="241"/>
        <end position="259"/>
    </location>
</feature>
<dbReference type="InterPro" id="IPR010266">
    <property type="entry name" value="NnrS"/>
</dbReference>
<feature type="transmembrane region" description="Helical" evidence="1">
    <location>
        <begin position="177"/>
        <end position="204"/>
    </location>
</feature>